<dbReference type="GO" id="GO:0003677">
    <property type="term" value="F:DNA binding"/>
    <property type="evidence" value="ECO:0007669"/>
    <property type="project" value="InterPro"/>
</dbReference>
<organism evidence="2">
    <name type="scientific">viral metagenome</name>
    <dbReference type="NCBI Taxonomy" id="1070528"/>
    <lineage>
        <taxon>unclassified sequences</taxon>
        <taxon>metagenomes</taxon>
        <taxon>organismal metagenomes</taxon>
    </lineage>
</organism>
<protein>
    <submittedName>
        <fullName evidence="2">Putative DNA binding, helix-turn-helix domain containing protein</fullName>
    </submittedName>
</protein>
<dbReference type="CDD" id="cd00093">
    <property type="entry name" value="HTH_XRE"/>
    <property type="match status" value="1"/>
</dbReference>
<dbReference type="EMBL" id="MT143681">
    <property type="protein sequence ID" value="QJB00109.1"/>
    <property type="molecule type" value="Genomic_DNA"/>
</dbReference>
<dbReference type="Pfam" id="PF01381">
    <property type="entry name" value="HTH_3"/>
    <property type="match status" value="1"/>
</dbReference>
<dbReference type="PROSITE" id="PS50943">
    <property type="entry name" value="HTH_CROC1"/>
    <property type="match status" value="1"/>
</dbReference>
<dbReference type="AlphaFoldDB" id="A0A6M3M5R5"/>
<proteinExistence type="predicted"/>
<accession>A0A6M3M5R5</accession>
<sequence>MGNSDGALGGWLEARCRSQGLSLREAADLTGLSHTTIADVISGMRPSAETLRKLARGFGGNGDHKRSALEVELFTLAGFKTPASEEKVSEAMGELLDKLTGMDDRRLKLMTHFVDFLLEADKND</sequence>
<evidence type="ECO:0000259" key="1">
    <source>
        <dbReference type="PROSITE" id="PS50943"/>
    </source>
</evidence>
<dbReference type="SUPFAM" id="SSF47413">
    <property type="entry name" value="lambda repressor-like DNA-binding domains"/>
    <property type="match status" value="1"/>
</dbReference>
<reference evidence="2" key="1">
    <citation type="submission" date="2020-03" db="EMBL/GenBank/DDBJ databases">
        <title>The deep terrestrial virosphere.</title>
        <authorList>
            <person name="Holmfeldt K."/>
            <person name="Nilsson E."/>
            <person name="Simone D."/>
            <person name="Lopez-Fernandez M."/>
            <person name="Wu X."/>
            <person name="de Brujin I."/>
            <person name="Lundin D."/>
            <person name="Andersson A."/>
            <person name="Bertilsson S."/>
            <person name="Dopson M."/>
        </authorList>
    </citation>
    <scope>NUCLEOTIDE SEQUENCE</scope>
    <source>
        <strain evidence="2">MM171A00692</strain>
    </source>
</reference>
<dbReference type="InterPro" id="IPR010982">
    <property type="entry name" value="Lambda_DNA-bd_dom_sf"/>
</dbReference>
<dbReference type="Gene3D" id="1.10.260.40">
    <property type="entry name" value="lambda repressor-like DNA-binding domains"/>
    <property type="match status" value="1"/>
</dbReference>
<feature type="domain" description="HTH cro/C1-type" evidence="1">
    <location>
        <begin position="12"/>
        <end position="65"/>
    </location>
</feature>
<dbReference type="SMART" id="SM00530">
    <property type="entry name" value="HTH_XRE"/>
    <property type="match status" value="1"/>
</dbReference>
<evidence type="ECO:0000313" key="2">
    <source>
        <dbReference type="EMBL" id="QJB00109.1"/>
    </source>
</evidence>
<name>A0A6M3M5R5_9ZZZZ</name>
<dbReference type="InterPro" id="IPR001387">
    <property type="entry name" value="Cro/C1-type_HTH"/>
</dbReference>
<gene>
    <name evidence="2" type="ORF">MM171A00692_0014</name>
</gene>